<dbReference type="OrthoDB" id="3266092at2"/>
<name>A0A0X8JD66_ACTRD</name>
<reference evidence="3" key="1">
    <citation type="submission" date="2016-02" db="EMBL/GenBank/DDBJ databases">
        <authorList>
            <person name="Holder M.E."/>
            <person name="Ajami N.J."/>
            <person name="Petrosino J.F."/>
        </authorList>
    </citation>
    <scope>NUCLEOTIDE SEQUENCE [LARGE SCALE GENOMIC DNA]</scope>
    <source>
        <strain evidence="3">CCUG 36733</strain>
    </source>
</reference>
<evidence type="ECO:0008006" key="4">
    <source>
        <dbReference type="Google" id="ProtNLM"/>
    </source>
</evidence>
<feature type="signal peptide" evidence="1">
    <location>
        <begin position="1"/>
        <end position="25"/>
    </location>
</feature>
<dbReference type="PROSITE" id="PS51318">
    <property type="entry name" value="TAT"/>
    <property type="match status" value="1"/>
</dbReference>
<organism evidence="2 3">
    <name type="scientific">Actinomyces radicidentis</name>
    <dbReference type="NCBI Taxonomy" id="111015"/>
    <lineage>
        <taxon>Bacteria</taxon>
        <taxon>Bacillati</taxon>
        <taxon>Actinomycetota</taxon>
        <taxon>Actinomycetes</taxon>
        <taxon>Actinomycetales</taxon>
        <taxon>Actinomycetaceae</taxon>
        <taxon>Actinomyces</taxon>
    </lineage>
</organism>
<proteinExistence type="predicted"/>
<dbReference type="STRING" id="111015.AXF14_00845"/>
<dbReference type="PROSITE" id="PS51257">
    <property type="entry name" value="PROKAR_LIPOPROTEIN"/>
    <property type="match status" value="1"/>
</dbReference>
<feature type="chain" id="PRO_5007067345" description="Tat pathway signal protein" evidence="1">
    <location>
        <begin position="26"/>
        <end position="339"/>
    </location>
</feature>
<evidence type="ECO:0000313" key="3">
    <source>
        <dbReference type="Proteomes" id="UP000065220"/>
    </source>
</evidence>
<keyword evidence="1" id="KW-0732">Signal</keyword>
<dbReference type="EMBL" id="CP014228">
    <property type="protein sequence ID" value="AMD86414.1"/>
    <property type="molecule type" value="Genomic_DNA"/>
</dbReference>
<accession>A0A0X8JD66</accession>
<dbReference type="Proteomes" id="UP000065220">
    <property type="component" value="Chromosome"/>
</dbReference>
<sequence>MMTTRRTFLAGGLAAAVAATLAACASDVPSTPEETGTPAAQPVLDSDRLTTILERVQKGLDAADKAKDAKKLDGYLTGPAERVRGEEYTLATKAKDDSHVHAFDTTSQAGAVGLTTGFPRTALTITEGTKDDSVPYLLALTQDSARDDFELWGWARLYAGVQVPATSNASVGSAQVDADTTGFVKTPAEVLDAYVDALNNPDGSNGKSFADDPIRQRVKAERAVDLGSMGTVTVTAAPGGDGFKGLVTTEDGAIVMTTLSFATVYTNTVAGSTIELGTPVSYLMGGDTSVKGTVTAHYDAMVAFSIPAEGSTDKPAVLGGDLVLSGVERDDSVAPAAAG</sequence>
<dbReference type="KEGG" id="ard:AXF14_00845"/>
<evidence type="ECO:0000313" key="2">
    <source>
        <dbReference type="EMBL" id="AMD86414.1"/>
    </source>
</evidence>
<dbReference type="InterPro" id="IPR006311">
    <property type="entry name" value="TAT_signal"/>
</dbReference>
<protein>
    <recommendedName>
        <fullName evidence="4">Tat pathway signal protein</fullName>
    </recommendedName>
</protein>
<gene>
    <name evidence="2" type="ORF">AXF14_00845</name>
</gene>
<evidence type="ECO:0000256" key="1">
    <source>
        <dbReference type="SAM" id="SignalP"/>
    </source>
</evidence>
<dbReference type="AlphaFoldDB" id="A0A0X8JD66"/>
<keyword evidence="3" id="KW-1185">Reference proteome</keyword>